<evidence type="ECO:0000256" key="1">
    <source>
        <dbReference type="PROSITE-ProRule" id="PRU00023"/>
    </source>
</evidence>
<reference evidence="3 4" key="1">
    <citation type="journal article" date="2015" name="PLoS ONE">
        <title>Rice-Infecting Pseudomonas Genomes Are Highly Accessorized and Harbor Multiple Putative Virulence Mechanisms to Cause Sheath Brown Rot.</title>
        <authorList>
            <person name="Quibod I.L."/>
            <person name="Grande G."/>
            <person name="Oreiro E.G."/>
            <person name="Borja F.N."/>
            <person name="Dossa G.S."/>
            <person name="Mauleon R."/>
            <person name="Cruz C.V."/>
            <person name="Oliva R."/>
        </authorList>
    </citation>
    <scope>NUCLEOTIDE SEQUENCE [LARGE SCALE GENOMIC DNA]</scope>
    <source>
        <strain evidence="3 4">IRRI 6609</strain>
    </source>
</reference>
<proteinExistence type="predicted"/>
<dbReference type="PROSITE" id="PS50088">
    <property type="entry name" value="ANK_REPEAT"/>
    <property type="match status" value="1"/>
</dbReference>
<keyword evidence="4" id="KW-1185">Reference proteome</keyword>
<dbReference type="EMBL" id="JSYZ01000016">
    <property type="protein sequence ID" value="KPA89334.1"/>
    <property type="molecule type" value="Genomic_DNA"/>
</dbReference>
<dbReference type="Proteomes" id="UP000037931">
    <property type="component" value="Unassembled WGS sequence"/>
</dbReference>
<dbReference type="OrthoDB" id="6739640at2"/>
<dbReference type="PROSITE" id="PS50297">
    <property type="entry name" value="ANK_REP_REGION"/>
    <property type="match status" value="1"/>
</dbReference>
<feature type="signal peptide" evidence="2">
    <location>
        <begin position="1"/>
        <end position="19"/>
    </location>
</feature>
<dbReference type="STRING" id="50340.PF66_04186"/>
<dbReference type="PANTHER" id="PTHR24133:SF40">
    <property type="entry name" value="ANKYRIN REPEAT DOMAIN 44"/>
    <property type="match status" value="1"/>
</dbReference>
<name>A0A0N0E2U9_9PSED</name>
<gene>
    <name evidence="3" type="ORF">PF66_04186</name>
</gene>
<feature type="chain" id="PRO_5005846988" evidence="2">
    <location>
        <begin position="20"/>
        <end position="550"/>
    </location>
</feature>
<sequence length="550" mass="60066" precursor="true">MKKRFSLCALALALAGCNAEYTFDEISAKAGRLGSPHALYIEPQSGQPLNGTVTHKVGDQLLLSFKVENGRAVGEWKQFDPSGALLVEGQLKAGVFVGTRKTWCTGTFSRQLQELLTEEGGRSAVQTYDCATGLQVGDSTSLAGSEVRVGAQRKWRVIEGEQKLTLLETFASDGSGKLDGRVEHYDYKGDLKDRATYQNGVLNGVLETWVDAQGTRVPRTKVTYSAGKKNGPSEIYFMRDWPAGTVEEKGHYQDDQQVGVWTRYQFGEATVRDYDNPPNRTPMAERVWRASGGDHLTPDGSMALKDLDGFAYLLKSSGIDINQRLTGQDRPLITSAAESAYDYLVAEGADPMGRDGEGNTRLMSCLGPLHFLNCSLRHMITLAGKEDLKAHNAYGDTALSLFCRRTEKLLRRRNTGDQIQELFQALLKGSDINAKAYGGETPLHACMAERDLSFAQALAAAGADLDAADLNGTTPLAAAFLKDYRERASGHTIRWSEDRIRVVASYQGKASFSFDTPVPVFGKSLRQLMLENGDTASAMLIDSLVGTVKD</sequence>
<evidence type="ECO:0000313" key="3">
    <source>
        <dbReference type="EMBL" id="KPA89334.1"/>
    </source>
</evidence>
<dbReference type="PANTHER" id="PTHR24133">
    <property type="entry name" value="ANKYRIN DOMAIN-CONTAINING"/>
    <property type="match status" value="1"/>
</dbReference>
<dbReference type="SUPFAM" id="SSF48403">
    <property type="entry name" value="Ankyrin repeat"/>
    <property type="match status" value="1"/>
</dbReference>
<dbReference type="Gene3D" id="1.25.40.20">
    <property type="entry name" value="Ankyrin repeat-containing domain"/>
    <property type="match status" value="2"/>
</dbReference>
<dbReference type="AlphaFoldDB" id="A0A0N0E2U9"/>
<accession>A0A0N0E2U9</accession>
<keyword evidence="2" id="KW-0732">Signal</keyword>
<dbReference type="InterPro" id="IPR052391">
    <property type="entry name" value="E3_Ligase-Neurotoxin"/>
</dbReference>
<protein>
    <submittedName>
        <fullName evidence="3">Uncharacterized protein</fullName>
    </submittedName>
</protein>
<dbReference type="InterPro" id="IPR036770">
    <property type="entry name" value="Ankyrin_rpt-contain_sf"/>
</dbReference>
<comment type="caution">
    <text evidence="3">The sequence shown here is derived from an EMBL/GenBank/DDBJ whole genome shotgun (WGS) entry which is preliminary data.</text>
</comment>
<keyword evidence="1" id="KW-0040">ANK repeat</keyword>
<dbReference type="InterPro" id="IPR002110">
    <property type="entry name" value="Ankyrin_rpt"/>
</dbReference>
<dbReference type="Pfam" id="PF00023">
    <property type="entry name" value="Ank"/>
    <property type="match status" value="1"/>
</dbReference>
<evidence type="ECO:0000256" key="2">
    <source>
        <dbReference type="SAM" id="SignalP"/>
    </source>
</evidence>
<feature type="repeat" description="ANK" evidence="1">
    <location>
        <begin position="438"/>
        <end position="470"/>
    </location>
</feature>
<evidence type="ECO:0000313" key="4">
    <source>
        <dbReference type="Proteomes" id="UP000037931"/>
    </source>
</evidence>
<organism evidence="3 4">
    <name type="scientific">Pseudomonas asplenii</name>
    <dbReference type="NCBI Taxonomy" id="53407"/>
    <lineage>
        <taxon>Bacteria</taxon>
        <taxon>Pseudomonadati</taxon>
        <taxon>Pseudomonadota</taxon>
        <taxon>Gammaproteobacteria</taxon>
        <taxon>Pseudomonadales</taxon>
        <taxon>Pseudomonadaceae</taxon>
        <taxon>Pseudomonas</taxon>
    </lineage>
</organism>
<dbReference type="SUPFAM" id="SSF82185">
    <property type="entry name" value="Histone H3 K4-specific methyltransferase SET7/9 N-terminal domain"/>
    <property type="match status" value="1"/>
</dbReference>
<dbReference type="RefSeq" id="WP_054063684.1">
    <property type="nucleotide sequence ID" value="NZ_JSYZ01000016.1"/>
</dbReference>
<dbReference type="PATRIC" id="fig|50340.43.peg.1489"/>
<dbReference type="PROSITE" id="PS51257">
    <property type="entry name" value="PROKAR_LIPOPROTEIN"/>
    <property type="match status" value="1"/>
</dbReference>
<dbReference type="Gene3D" id="3.90.930.1">
    <property type="match status" value="1"/>
</dbReference>